<dbReference type="AlphaFoldDB" id="X1PUH5"/>
<evidence type="ECO:0000259" key="1">
    <source>
        <dbReference type="Pfam" id="PF22505"/>
    </source>
</evidence>
<accession>X1PUH5</accession>
<dbReference type="PANTHER" id="PTHR43694">
    <property type="entry name" value="RIBONUCLEASE J"/>
    <property type="match status" value="1"/>
</dbReference>
<organism evidence="2">
    <name type="scientific">marine sediment metagenome</name>
    <dbReference type="NCBI Taxonomy" id="412755"/>
    <lineage>
        <taxon>unclassified sequences</taxon>
        <taxon>metagenomes</taxon>
        <taxon>ecological metagenomes</taxon>
    </lineage>
</organism>
<evidence type="ECO:0000313" key="2">
    <source>
        <dbReference type="EMBL" id="GAI42760.1"/>
    </source>
</evidence>
<protein>
    <recommendedName>
        <fullName evidence="1">Ribonuclease J beta-CASP domain-containing protein</fullName>
    </recommendedName>
</protein>
<dbReference type="InterPro" id="IPR036866">
    <property type="entry name" value="RibonucZ/Hydroxyglut_hydro"/>
</dbReference>
<feature type="domain" description="Ribonuclease J beta-CASP" evidence="1">
    <location>
        <begin position="145"/>
        <end position="242"/>
    </location>
</feature>
<reference evidence="2" key="1">
    <citation type="journal article" date="2014" name="Front. Microbiol.">
        <title>High frequency of phylogenetically diverse reductive dehalogenase-homologous genes in deep subseafloor sedimentary metagenomes.</title>
        <authorList>
            <person name="Kawai M."/>
            <person name="Futagami T."/>
            <person name="Toyoda A."/>
            <person name="Takaki Y."/>
            <person name="Nishi S."/>
            <person name="Hori S."/>
            <person name="Arai W."/>
            <person name="Tsubouchi T."/>
            <person name="Morono Y."/>
            <person name="Uchiyama I."/>
            <person name="Ito T."/>
            <person name="Fujiyama A."/>
            <person name="Inagaki F."/>
            <person name="Takami H."/>
        </authorList>
    </citation>
    <scope>NUCLEOTIDE SEQUENCE</scope>
    <source>
        <strain evidence="2">Expedition CK06-06</strain>
    </source>
</reference>
<gene>
    <name evidence="2" type="ORF">S06H3_50375</name>
</gene>
<dbReference type="PANTHER" id="PTHR43694:SF1">
    <property type="entry name" value="RIBONUCLEASE J"/>
    <property type="match status" value="1"/>
</dbReference>
<feature type="non-terminal residue" evidence="2">
    <location>
        <position position="251"/>
    </location>
</feature>
<proteinExistence type="predicted"/>
<feature type="non-terminal residue" evidence="2">
    <location>
        <position position="1"/>
    </location>
</feature>
<dbReference type="SUPFAM" id="SSF56281">
    <property type="entry name" value="Metallo-hydrolase/oxidoreductase"/>
    <property type="match status" value="1"/>
</dbReference>
<dbReference type="Gene3D" id="3.60.15.10">
    <property type="entry name" value="Ribonuclease Z/Hydroxyacylglutathione hydrolase-like"/>
    <property type="match status" value="1"/>
</dbReference>
<dbReference type="EMBL" id="BARV01031892">
    <property type="protein sequence ID" value="GAI42760.1"/>
    <property type="molecule type" value="Genomic_DNA"/>
</dbReference>
<name>X1PUH5_9ZZZZ</name>
<sequence length="251" mass="28746">YNADIIGTPFTIEVLKTILKDEKIFLKNKLKVVQPNSFCYVQGKKRKYKVDFINITHSTIQCSMLALHTPEGIVLYANDFKFDNFPVLGKKPNWEKLKEIAKEGVKVLIVDSLYSGDNRKTASEKVARTLLEDVLFTTTNENNGLFVTTFSSHIARLKSITEFGKKLNRKIIFLGRSLNKYVSAAARVDMCPFRKDVEIATYRNQLQKILKKINKDRKKYMVVCTGHQGEPGSILDRLSRGKLPFQFQTND</sequence>
<comment type="caution">
    <text evidence="2">The sequence shown here is derived from an EMBL/GenBank/DDBJ whole genome shotgun (WGS) entry which is preliminary data.</text>
</comment>
<dbReference type="Pfam" id="PF22505">
    <property type="entry name" value="RNase_J_b_CASP"/>
    <property type="match status" value="1"/>
</dbReference>
<dbReference type="InterPro" id="IPR055132">
    <property type="entry name" value="RNase_J_b_CASP"/>
</dbReference>